<dbReference type="SMART" id="SM00270">
    <property type="entry name" value="ChtBD1"/>
    <property type="match status" value="1"/>
</dbReference>
<evidence type="ECO:0000259" key="8">
    <source>
        <dbReference type="PROSITE" id="PS50941"/>
    </source>
</evidence>
<dbReference type="GO" id="GO:0071949">
    <property type="term" value="F:FAD binding"/>
    <property type="evidence" value="ECO:0007669"/>
    <property type="project" value="InterPro"/>
</dbReference>
<evidence type="ECO:0000259" key="9">
    <source>
        <dbReference type="PROSITE" id="PS51387"/>
    </source>
</evidence>
<dbReference type="SUPFAM" id="SSF56176">
    <property type="entry name" value="FAD-binding/transporter-associated domain-like"/>
    <property type="match status" value="1"/>
</dbReference>
<dbReference type="OrthoDB" id="415825at2759"/>
<gene>
    <name evidence="10" type="ORF">AGERDE_LOCUS2402</name>
</gene>
<dbReference type="Gene3D" id="3.40.462.20">
    <property type="match status" value="1"/>
</dbReference>
<dbReference type="InterPro" id="IPR036861">
    <property type="entry name" value="Endochitinase-like_sf"/>
</dbReference>
<protein>
    <submittedName>
        <fullName evidence="10">36_t:CDS:1</fullName>
    </submittedName>
</protein>
<accession>A0A9N8VX39</accession>
<dbReference type="Gene3D" id="3.30.60.10">
    <property type="entry name" value="Endochitinase-like"/>
    <property type="match status" value="1"/>
</dbReference>
<dbReference type="Gene3D" id="3.30.465.10">
    <property type="match status" value="1"/>
</dbReference>
<dbReference type="InterPro" id="IPR001002">
    <property type="entry name" value="Chitin-bd_1"/>
</dbReference>
<evidence type="ECO:0000256" key="1">
    <source>
        <dbReference type="ARBA" id="ARBA00001974"/>
    </source>
</evidence>
<name>A0A9N8VX39_9GLOM</name>
<dbReference type="Pfam" id="PF01565">
    <property type="entry name" value="FAD_binding_4"/>
    <property type="match status" value="1"/>
</dbReference>
<keyword evidence="7" id="KW-1015">Disulfide bond</keyword>
<comment type="caution">
    <text evidence="10">The sequence shown here is derived from an EMBL/GenBank/DDBJ whole genome shotgun (WGS) entry which is preliminary data.</text>
</comment>
<feature type="disulfide bond" evidence="7">
    <location>
        <begin position="33"/>
        <end position="47"/>
    </location>
</feature>
<dbReference type="Proteomes" id="UP000789831">
    <property type="component" value="Unassembled WGS sequence"/>
</dbReference>
<sequence>LHNEILVEGSFSSLRKRDTCGTSGVRCDGANPCCSKWGYCGSSDQYCGDGCVAAASAEAACKTSPPPPPPPPVSGLNSCLSSVSGKVIYPNDADYSKLIVDENKWIQYYPVALVYAANVADVQTAVKCAKASKINVAPRSGGHSFESYSIGGKNGSLVIDLKELNQIKIDKSSNTAIIGAGNKLGTIYYVLSQAGYFIPAGTCPGVGISGLALGGGYGFSSRKYGLTVDSVLSMDMVDATGSLITANSGQNSELFFALRGAGGGSYGVVTYFTFKINQTPSQITSFQYKWPTSSVYTLIPALESYARSGTNDVTFNCVWSNTGLSVQGNFIGLQSDLPAALDSFLSSAPGYTIEKIIQHSFWESVVYFGYQSESFTKDPTLLPYNFKSKSFYVAEPGLSSAGIKAMGDFLAAPACKTYAILAIYGGVIKSVSSDAMAFIHRDPLFSIELLTYWDDGDSNAKACVSNINTFSDDWQDRYASPFNYQNYIDRDLKNWQNKYYGSSYPKLVKVKDEYDPDKLFNFPQAIGN</sequence>
<dbReference type="InterPro" id="IPR006094">
    <property type="entry name" value="Oxid_FAD_bind_N"/>
</dbReference>
<comment type="similarity">
    <text evidence="2">Belongs to the oxygen-dependent FAD-linked oxidoreductase family.</text>
</comment>
<dbReference type="InterPro" id="IPR036318">
    <property type="entry name" value="FAD-bd_PCMH-like_sf"/>
</dbReference>
<dbReference type="InterPro" id="IPR012951">
    <property type="entry name" value="BBE"/>
</dbReference>
<dbReference type="PANTHER" id="PTHR42973:SF39">
    <property type="entry name" value="FAD-BINDING PCMH-TYPE DOMAIN-CONTAINING PROTEIN"/>
    <property type="match status" value="1"/>
</dbReference>
<dbReference type="InterPro" id="IPR016166">
    <property type="entry name" value="FAD-bd_PCMH"/>
</dbReference>
<feature type="non-terminal residue" evidence="10">
    <location>
        <position position="1"/>
    </location>
</feature>
<keyword evidence="6" id="KW-0560">Oxidoreductase</keyword>
<comment type="caution">
    <text evidence="7">Lacks conserved residue(s) required for the propagation of feature annotation.</text>
</comment>
<evidence type="ECO:0000313" key="10">
    <source>
        <dbReference type="EMBL" id="CAG8464043.1"/>
    </source>
</evidence>
<dbReference type="GO" id="GO:0016491">
    <property type="term" value="F:oxidoreductase activity"/>
    <property type="evidence" value="ECO:0007669"/>
    <property type="project" value="UniProtKB-KW"/>
</dbReference>
<dbReference type="PROSITE" id="PS50941">
    <property type="entry name" value="CHIT_BIND_I_2"/>
    <property type="match status" value="1"/>
</dbReference>
<comment type="cofactor">
    <cofactor evidence="1">
        <name>FAD</name>
        <dbReference type="ChEBI" id="CHEBI:57692"/>
    </cofactor>
</comment>
<dbReference type="InterPro" id="IPR050416">
    <property type="entry name" value="FAD-linked_Oxidoreductase"/>
</dbReference>
<dbReference type="Pfam" id="PF08031">
    <property type="entry name" value="BBE"/>
    <property type="match status" value="1"/>
</dbReference>
<dbReference type="PROSITE" id="PS00026">
    <property type="entry name" value="CHIT_BIND_I_1"/>
    <property type="match status" value="1"/>
</dbReference>
<dbReference type="InterPro" id="IPR016167">
    <property type="entry name" value="FAD-bd_PCMH_sub1"/>
</dbReference>
<evidence type="ECO:0000256" key="4">
    <source>
        <dbReference type="ARBA" id="ARBA00022669"/>
    </source>
</evidence>
<organism evidence="10 11">
    <name type="scientific">Ambispora gerdemannii</name>
    <dbReference type="NCBI Taxonomy" id="144530"/>
    <lineage>
        <taxon>Eukaryota</taxon>
        <taxon>Fungi</taxon>
        <taxon>Fungi incertae sedis</taxon>
        <taxon>Mucoromycota</taxon>
        <taxon>Glomeromycotina</taxon>
        <taxon>Glomeromycetes</taxon>
        <taxon>Archaeosporales</taxon>
        <taxon>Ambisporaceae</taxon>
        <taxon>Ambispora</taxon>
    </lineage>
</organism>
<dbReference type="InterPro" id="IPR006093">
    <property type="entry name" value="Oxy_OxRdtase_FAD_BS"/>
</dbReference>
<dbReference type="PROSITE" id="PS51387">
    <property type="entry name" value="FAD_PCMH"/>
    <property type="match status" value="1"/>
</dbReference>
<feature type="domain" description="FAD-binding PCMH-type" evidence="9">
    <location>
        <begin position="106"/>
        <end position="279"/>
    </location>
</feature>
<dbReference type="InterPro" id="IPR016169">
    <property type="entry name" value="FAD-bd_PCMH_sub2"/>
</dbReference>
<reference evidence="10" key="1">
    <citation type="submission" date="2021-06" db="EMBL/GenBank/DDBJ databases">
        <authorList>
            <person name="Kallberg Y."/>
            <person name="Tangrot J."/>
            <person name="Rosling A."/>
        </authorList>
    </citation>
    <scope>NUCLEOTIDE SEQUENCE</scope>
    <source>
        <strain evidence="10">MT106</strain>
    </source>
</reference>
<evidence type="ECO:0000256" key="2">
    <source>
        <dbReference type="ARBA" id="ARBA00005466"/>
    </source>
</evidence>
<dbReference type="GO" id="GO:0008061">
    <property type="term" value="F:chitin binding"/>
    <property type="evidence" value="ECO:0007669"/>
    <property type="project" value="UniProtKB-UniRule"/>
</dbReference>
<evidence type="ECO:0000256" key="5">
    <source>
        <dbReference type="ARBA" id="ARBA00022827"/>
    </source>
</evidence>
<dbReference type="AlphaFoldDB" id="A0A9N8VX39"/>
<keyword evidence="5" id="KW-0274">FAD</keyword>
<dbReference type="PROSITE" id="PS00862">
    <property type="entry name" value="OX2_COVAL_FAD"/>
    <property type="match status" value="1"/>
</dbReference>
<dbReference type="SUPFAM" id="SSF57016">
    <property type="entry name" value="Plant lectins/antimicrobial peptides"/>
    <property type="match status" value="1"/>
</dbReference>
<evidence type="ECO:0000256" key="3">
    <source>
        <dbReference type="ARBA" id="ARBA00022630"/>
    </source>
</evidence>
<evidence type="ECO:0000256" key="7">
    <source>
        <dbReference type="PROSITE-ProRule" id="PRU00261"/>
    </source>
</evidence>
<evidence type="ECO:0000256" key="6">
    <source>
        <dbReference type="ARBA" id="ARBA00023002"/>
    </source>
</evidence>
<keyword evidence="4 7" id="KW-0147">Chitin-binding</keyword>
<evidence type="ECO:0000313" key="11">
    <source>
        <dbReference type="Proteomes" id="UP000789831"/>
    </source>
</evidence>
<proteinExistence type="inferred from homology"/>
<dbReference type="InterPro" id="IPR018371">
    <property type="entry name" value="Chitin-binding_1_CS"/>
</dbReference>
<dbReference type="PANTHER" id="PTHR42973">
    <property type="entry name" value="BINDING OXIDOREDUCTASE, PUTATIVE (AFU_ORTHOLOGUE AFUA_1G17690)-RELATED"/>
    <property type="match status" value="1"/>
</dbReference>
<dbReference type="EMBL" id="CAJVPL010000199">
    <property type="protein sequence ID" value="CAG8464043.1"/>
    <property type="molecule type" value="Genomic_DNA"/>
</dbReference>
<dbReference type="Gene3D" id="3.30.43.10">
    <property type="entry name" value="Uridine Diphospho-n-acetylenolpyruvylglucosamine Reductase, domain 2"/>
    <property type="match status" value="1"/>
</dbReference>
<keyword evidence="3" id="KW-0285">Flavoprotein</keyword>
<keyword evidence="11" id="KW-1185">Reference proteome</keyword>
<feature type="domain" description="Chitin-binding type-1" evidence="8">
    <location>
        <begin position="17"/>
        <end position="63"/>
    </location>
</feature>
<dbReference type="CDD" id="cd00035">
    <property type="entry name" value="ChtBD1"/>
    <property type="match status" value="1"/>
</dbReference>